<keyword evidence="8" id="KW-1185">Reference proteome</keyword>
<dbReference type="EMBL" id="JAMTCP010000002">
    <property type="protein sequence ID" value="MCP2256704.1"/>
    <property type="molecule type" value="Genomic_DNA"/>
</dbReference>
<dbReference type="Pfam" id="PF08386">
    <property type="entry name" value="Abhydrolase_4"/>
    <property type="match status" value="1"/>
</dbReference>
<feature type="domain" description="Peptidase S33 tripeptidyl aminopeptidase-like C-terminal" evidence="6">
    <location>
        <begin position="458"/>
        <end position="547"/>
    </location>
</feature>
<feature type="region of interest" description="Disordered" evidence="4">
    <location>
        <begin position="57"/>
        <end position="94"/>
    </location>
</feature>
<evidence type="ECO:0000256" key="1">
    <source>
        <dbReference type="ARBA" id="ARBA00010088"/>
    </source>
</evidence>
<dbReference type="PANTHER" id="PTHR43248">
    <property type="entry name" value="2-SUCCINYL-6-HYDROXY-2,4-CYCLOHEXADIENE-1-CARBOXYLATE SYNTHASE"/>
    <property type="match status" value="1"/>
</dbReference>
<evidence type="ECO:0000313" key="8">
    <source>
        <dbReference type="Proteomes" id="UP001205311"/>
    </source>
</evidence>
<dbReference type="InterPro" id="IPR051601">
    <property type="entry name" value="Serine_prot/Carboxylest_S33"/>
</dbReference>
<comment type="caution">
    <text evidence="7">The sequence shown here is derived from an EMBL/GenBank/DDBJ whole genome shotgun (WGS) entry which is preliminary data.</text>
</comment>
<dbReference type="Pfam" id="PF00561">
    <property type="entry name" value="Abhydrolase_1"/>
    <property type="match status" value="1"/>
</dbReference>
<evidence type="ECO:0000256" key="3">
    <source>
        <dbReference type="ARBA" id="ARBA00022801"/>
    </source>
</evidence>
<dbReference type="PANTHER" id="PTHR43248:SF29">
    <property type="entry name" value="TRIPEPTIDYL AMINOPEPTIDASE"/>
    <property type="match status" value="1"/>
</dbReference>
<dbReference type="InterPro" id="IPR000073">
    <property type="entry name" value="AB_hydrolase_1"/>
</dbReference>
<feature type="compositionally biased region" description="Basic and acidic residues" evidence="4">
    <location>
        <begin position="82"/>
        <end position="94"/>
    </location>
</feature>
<evidence type="ECO:0000256" key="2">
    <source>
        <dbReference type="ARBA" id="ARBA00022729"/>
    </source>
</evidence>
<dbReference type="Proteomes" id="UP001205311">
    <property type="component" value="Unassembled WGS sequence"/>
</dbReference>
<organism evidence="7 8">
    <name type="scientific">Streptoalloteichus tenebrarius (strain ATCC 17920 / DSM 40477 / JCM 4838 / CBS 697.72 / NBRC 16177 / NCIMB 11028 / NRRL B-12390 / A12253. 1 / ISP 5477)</name>
    <name type="common">Streptomyces tenebrarius</name>
    <dbReference type="NCBI Taxonomy" id="1933"/>
    <lineage>
        <taxon>Bacteria</taxon>
        <taxon>Bacillati</taxon>
        <taxon>Actinomycetota</taxon>
        <taxon>Actinomycetes</taxon>
        <taxon>Pseudonocardiales</taxon>
        <taxon>Pseudonocardiaceae</taxon>
        <taxon>Streptoalloteichus</taxon>
    </lineage>
</organism>
<accession>A0ABT1HMJ5</accession>
<feature type="region of interest" description="Disordered" evidence="4">
    <location>
        <begin position="544"/>
        <end position="579"/>
    </location>
</feature>
<comment type="similarity">
    <text evidence="1">Belongs to the peptidase S33 family.</text>
</comment>
<evidence type="ECO:0000259" key="6">
    <source>
        <dbReference type="Pfam" id="PF08386"/>
    </source>
</evidence>
<evidence type="ECO:0000256" key="4">
    <source>
        <dbReference type="SAM" id="MobiDB-lite"/>
    </source>
</evidence>
<feature type="compositionally biased region" description="Low complexity" evidence="4">
    <location>
        <begin position="61"/>
        <end position="77"/>
    </location>
</feature>
<dbReference type="SUPFAM" id="SSF53474">
    <property type="entry name" value="alpha/beta-Hydrolases"/>
    <property type="match status" value="1"/>
</dbReference>
<keyword evidence="2" id="KW-0732">Signal</keyword>
<sequence>MRFHPSSRSRPSWRRRHGPRRRVTLGVAGLAVLAAVFSVVPGTVPVSGPSGLLTVSDVDTDPATPATAPPLADGALPSDLDGVPRDTPPEAGHDPLAEFHRQQPTWAPCSFNEALECASIMVPMDYRHPEAERITLAISRRKAADPARRRGILLLNPGGPGGSGLQMPKLLLDQPTAQVYDLVGFDPRGVGRSTALACEQTPLLYKPESRPTDDVFPWWVASARESEEACARAGGALRPFVNTPNTARDMDVIRAVLGEEKINYVGYSYGTYLGAVYGSLFPERLDRSVLDSSVHPDWIWREQFKRQGTAYRDNVDVWAEWAAKRNATLGLGDSREAVLDTVEQLARKLSVQPVNGYDRSSLDGAVGVGARYRPLWADLAKVLRTLRDGGSAEATRDAVRAGQLMTDVALAELRAGVFDTVTCEADWPQDTTAYLEDMRIFRERYPYGYGVMRAVPWPCTFRSFLPPERPVPLRRAGYPVGLVVQAAGDTQTQYAGGPAMAARLAHHLITVLDEGEHGMYGFGNTCVDQRVNAYLVDGMLPPTRSECPGRSRPDVPEDPVGQPPNKPTTEVVPETSVAQSVEHYLQDGRILERAF</sequence>
<feature type="domain" description="AB hydrolase-1" evidence="5">
    <location>
        <begin position="152"/>
        <end position="350"/>
    </location>
</feature>
<protein>
    <submittedName>
        <fullName evidence="7">TAP-like protein</fullName>
    </submittedName>
</protein>
<dbReference type="InterPro" id="IPR029058">
    <property type="entry name" value="AB_hydrolase_fold"/>
</dbReference>
<proteinExistence type="inferred from homology"/>
<reference evidence="7 8" key="1">
    <citation type="submission" date="2022-06" db="EMBL/GenBank/DDBJ databases">
        <title>Genomic Encyclopedia of Archaeal and Bacterial Type Strains, Phase II (KMG-II): from individual species to whole genera.</title>
        <authorList>
            <person name="Goeker M."/>
        </authorList>
    </citation>
    <scope>NUCLEOTIDE SEQUENCE [LARGE SCALE GENOMIC DNA]</scope>
    <source>
        <strain evidence="7 8">DSM 40477</strain>
    </source>
</reference>
<name>A0ABT1HMJ5_STRSD</name>
<dbReference type="Gene3D" id="3.40.50.1820">
    <property type="entry name" value="alpha/beta hydrolase"/>
    <property type="match status" value="1"/>
</dbReference>
<evidence type="ECO:0000259" key="5">
    <source>
        <dbReference type="Pfam" id="PF00561"/>
    </source>
</evidence>
<dbReference type="InterPro" id="IPR013595">
    <property type="entry name" value="Pept_S33_TAP-like_C"/>
</dbReference>
<gene>
    <name evidence="7" type="ORF">LX15_000387</name>
</gene>
<keyword evidence="3" id="KW-0378">Hydrolase</keyword>
<evidence type="ECO:0000313" key="7">
    <source>
        <dbReference type="EMBL" id="MCP2256704.1"/>
    </source>
</evidence>